<dbReference type="SUPFAM" id="SSF53098">
    <property type="entry name" value="Ribonuclease H-like"/>
    <property type="match status" value="1"/>
</dbReference>
<dbReference type="CDD" id="cd09279">
    <property type="entry name" value="RNase_HI_like"/>
    <property type="match status" value="1"/>
</dbReference>
<reference evidence="2 3" key="1">
    <citation type="journal article" date="2016" name="Nat. Commun.">
        <title>Thousands of microbial genomes shed light on interconnected biogeochemical processes in an aquifer system.</title>
        <authorList>
            <person name="Anantharaman K."/>
            <person name="Brown C.T."/>
            <person name="Hug L.A."/>
            <person name="Sharon I."/>
            <person name="Castelle C.J."/>
            <person name="Probst A.J."/>
            <person name="Thomas B.C."/>
            <person name="Singh A."/>
            <person name="Wilkins M.J."/>
            <person name="Karaoz U."/>
            <person name="Brodie E.L."/>
            <person name="Williams K.H."/>
            <person name="Hubbard S.S."/>
            <person name="Banfield J.F."/>
        </authorList>
    </citation>
    <scope>NUCLEOTIDE SEQUENCE [LARGE SCALE GENOMIC DNA]</scope>
</reference>
<evidence type="ECO:0000313" key="2">
    <source>
        <dbReference type="EMBL" id="OGY19072.1"/>
    </source>
</evidence>
<dbReference type="Pfam" id="PF00075">
    <property type="entry name" value="RNase_H"/>
    <property type="match status" value="1"/>
</dbReference>
<dbReference type="AlphaFoldDB" id="A0A1G1VUL8"/>
<evidence type="ECO:0000259" key="1">
    <source>
        <dbReference type="PROSITE" id="PS50879"/>
    </source>
</evidence>
<proteinExistence type="predicted"/>
<dbReference type="InterPro" id="IPR012337">
    <property type="entry name" value="RNaseH-like_sf"/>
</dbReference>
<feature type="domain" description="RNase H type-1" evidence="1">
    <location>
        <begin position="9"/>
        <end position="160"/>
    </location>
</feature>
<dbReference type="InterPro" id="IPR002156">
    <property type="entry name" value="RNaseH_domain"/>
</dbReference>
<organism evidence="2 3">
    <name type="scientific">Candidatus Chisholmbacteria bacterium RIFCSPHIGHO2_01_FULL_52_32</name>
    <dbReference type="NCBI Taxonomy" id="1797591"/>
    <lineage>
        <taxon>Bacteria</taxon>
        <taxon>Candidatus Chisholmiibacteriota</taxon>
    </lineage>
</organism>
<evidence type="ECO:0000313" key="3">
    <source>
        <dbReference type="Proteomes" id="UP000179233"/>
    </source>
</evidence>
<dbReference type="PROSITE" id="PS50879">
    <property type="entry name" value="RNASE_H_1"/>
    <property type="match status" value="1"/>
</dbReference>
<name>A0A1G1VUL8_9BACT</name>
<dbReference type="PANTHER" id="PTHR46387">
    <property type="entry name" value="POLYNUCLEOTIDYL TRANSFERASE, RIBONUCLEASE H-LIKE SUPERFAMILY PROTEIN"/>
    <property type="match status" value="1"/>
</dbReference>
<dbReference type="GO" id="GO:0004523">
    <property type="term" value="F:RNA-DNA hybrid ribonuclease activity"/>
    <property type="evidence" value="ECO:0007669"/>
    <property type="project" value="InterPro"/>
</dbReference>
<gene>
    <name evidence="2" type="ORF">A2786_06060</name>
</gene>
<accession>A0A1G1VUL8</accession>
<dbReference type="PANTHER" id="PTHR46387:SF2">
    <property type="entry name" value="RIBONUCLEASE HI"/>
    <property type="match status" value="1"/>
</dbReference>
<comment type="caution">
    <text evidence="2">The sequence shown here is derived from an EMBL/GenBank/DDBJ whole genome shotgun (WGS) entry which is preliminary data.</text>
</comment>
<dbReference type="GO" id="GO:0003676">
    <property type="term" value="F:nucleic acid binding"/>
    <property type="evidence" value="ECO:0007669"/>
    <property type="project" value="InterPro"/>
</dbReference>
<dbReference type="EMBL" id="MHCJ01000001">
    <property type="protein sequence ID" value="OGY19072.1"/>
    <property type="molecule type" value="Genomic_DNA"/>
</dbReference>
<protein>
    <recommendedName>
        <fullName evidence="1">RNase H type-1 domain-containing protein</fullName>
    </recommendedName>
</protein>
<sequence>MNNNTNREKDTEFSIYCDGGARGNPGPAAIGFVVRGAEGKPMHREAREIGKATNNMAEYQAVIAALEWLAKYKTTNSLPREIRVFLDSRLVVNQLNGMFRVKDAKLKGLTLRVRELERASGLTVGNEELFVSKRENAVSYEAIPREMNTEADSLVNAALDKLPIP</sequence>
<dbReference type="Proteomes" id="UP000179233">
    <property type="component" value="Unassembled WGS sequence"/>
</dbReference>
<dbReference type="InterPro" id="IPR036397">
    <property type="entry name" value="RNaseH_sf"/>
</dbReference>
<dbReference type="Gene3D" id="3.30.420.10">
    <property type="entry name" value="Ribonuclease H-like superfamily/Ribonuclease H"/>
    <property type="match status" value="1"/>
</dbReference>